<dbReference type="NCBIfam" id="TIGR02532">
    <property type="entry name" value="IV_pilin_GFxxxE"/>
    <property type="match status" value="1"/>
</dbReference>
<keyword evidence="4" id="KW-1003">Cell membrane</keyword>
<dbReference type="InterPro" id="IPR010055">
    <property type="entry name" value="T2SS_protein-GspJ"/>
</dbReference>
<reference evidence="10 11" key="1">
    <citation type="submission" date="2023-12" db="EMBL/GenBank/DDBJ databases">
        <title>Pseudomonas machongensis sp. nov., isolated from wilted pepper plants (Capsicum annuum).</title>
        <authorList>
            <person name="Qiu M."/>
            <person name="Li Y."/>
            <person name="Liu Q."/>
            <person name="Zhang X."/>
            <person name="Huang Y."/>
            <person name="Guo R."/>
            <person name="Hu M."/>
            <person name="Zhou J."/>
            <person name="Zhou X."/>
        </authorList>
    </citation>
    <scope>NUCLEOTIDE SEQUENCE [LARGE SCALE GENOMIC DNA]</scope>
    <source>
        <strain evidence="10 11">MH2</strain>
    </source>
</reference>
<gene>
    <name evidence="10" type="primary">gspJ</name>
    <name evidence="10" type="ORF">VA602_08370</name>
</gene>
<evidence type="ECO:0000256" key="9">
    <source>
        <dbReference type="ARBA" id="ARBA00023136"/>
    </source>
</evidence>
<dbReference type="Pfam" id="PF07963">
    <property type="entry name" value="N_methyl"/>
    <property type="match status" value="1"/>
</dbReference>
<dbReference type="Proteomes" id="UP001302573">
    <property type="component" value="Unassembled WGS sequence"/>
</dbReference>
<dbReference type="NCBIfam" id="TIGR01711">
    <property type="entry name" value="gspJ"/>
    <property type="match status" value="1"/>
</dbReference>
<dbReference type="PANTHER" id="PTHR39583">
    <property type="entry name" value="TYPE II SECRETION SYSTEM PROTEIN J-RELATED"/>
    <property type="match status" value="1"/>
</dbReference>
<dbReference type="SUPFAM" id="SSF54523">
    <property type="entry name" value="Pili subunits"/>
    <property type="match status" value="2"/>
</dbReference>
<dbReference type="InterPro" id="IPR045584">
    <property type="entry name" value="Pilin-like"/>
</dbReference>
<dbReference type="PANTHER" id="PTHR39583:SF2">
    <property type="entry name" value="TYPE II SECRETION SYSTEM PROTEIN J"/>
    <property type="match status" value="1"/>
</dbReference>
<evidence type="ECO:0000256" key="4">
    <source>
        <dbReference type="ARBA" id="ARBA00022475"/>
    </source>
</evidence>
<proteinExistence type="inferred from homology"/>
<comment type="similarity">
    <text evidence="2">Belongs to the GSP J family.</text>
</comment>
<evidence type="ECO:0000256" key="7">
    <source>
        <dbReference type="ARBA" id="ARBA00022692"/>
    </source>
</evidence>
<evidence type="ECO:0000256" key="6">
    <source>
        <dbReference type="ARBA" id="ARBA00022519"/>
    </source>
</evidence>
<dbReference type="RefSeq" id="WP_200602917.1">
    <property type="nucleotide sequence ID" value="NZ_JAYFUI010000080.1"/>
</dbReference>
<dbReference type="Pfam" id="PF11612">
    <property type="entry name" value="T2SSJ"/>
    <property type="match status" value="1"/>
</dbReference>
<evidence type="ECO:0000256" key="3">
    <source>
        <dbReference type="ARBA" id="ARBA00021539"/>
    </source>
</evidence>
<comment type="subcellular location">
    <subcellularLocation>
        <location evidence="1">Cell inner membrane</location>
        <topology evidence="1">Single-pass membrane protein</topology>
    </subcellularLocation>
</comment>
<dbReference type="InterPro" id="IPR051621">
    <property type="entry name" value="T2SS_protein_J"/>
</dbReference>
<evidence type="ECO:0000313" key="10">
    <source>
        <dbReference type="EMBL" id="MEA5671355.1"/>
    </source>
</evidence>
<keyword evidence="5" id="KW-0488">Methylation</keyword>
<keyword evidence="8" id="KW-1133">Transmembrane helix</keyword>
<keyword evidence="9" id="KW-0472">Membrane</keyword>
<protein>
    <recommendedName>
        <fullName evidence="3">Type II secretion system protein J</fullName>
    </recommendedName>
</protein>
<sequence length="197" mass="22165">MKRNESRVGRRQRGFTLLELLLAVAIFAVLAAGAARLFDALLRTDSARQAQADEIRSLARAMGMLQRDALQGVFPAALEKEHFALRLREQRLSWLSSSGYDIHLQPRSDLRVIQYWLEDGVLWRQRDSLVSGAGRAQYLLAGVTSLRWRVFVPGLGWQADWPGDRTASEPPIALEITFSIGRAERLRRVLPLAGMSL</sequence>
<name>A0ABU5VH53_9PSED</name>
<evidence type="ECO:0000256" key="8">
    <source>
        <dbReference type="ARBA" id="ARBA00022989"/>
    </source>
</evidence>
<keyword evidence="7" id="KW-0812">Transmembrane</keyword>
<evidence type="ECO:0000256" key="2">
    <source>
        <dbReference type="ARBA" id="ARBA00011084"/>
    </source>
</evidence>
<organism evidence="10 11">
    <name type="scientific">Pseudomonas machongensis</name>
    <dbReference type="NCBI Taxonomy" id="3110229"/>
    <lineage>
        <taxon>Bacteria</taxon>
        <taxon>Pseudomonadati</taxon>
        <taxon>Pseudomonadota</taxon>
        <taxon>Gammaproteobacteria</taxon>
        <taxon>Pseudomonadales</taxon>
        <taxon>Pseudomonadaceae</taxon>
        <taxon>Pseudomonas</taxon>
    </lineage>
</organism>
<evidence type="ECO:0000256" key="1">
    <source>
        <dbReference type="ARBA" id="ARBA00004377"/>
    </source>
</evidence>
<dbReference type="Gene3D" id="3.10.610.10">
    <property type="entry name" value="GSPII I/J protein-like"/>
    <property type="match status" value="1"/>
</dbReference>
<evidence type="ECO:0000256" key="5">
    <source>
        <dbReference type="ARBA" id="ARBA00022481"/>
    </source>
</evidence>
<dbReference type="PROSITE" id="PS00409">
    <property type="entry name" value="PROKAR_NTER_METHYL"/>
    <property type="match status" value="1"/>
</dbReference>
<keyword evidence="11" id="KW-1185">Reference proteome</keyword>
<comment type="caution">
    <text evidence="10">The sequence shown here is derived from an EMBL/GenBank/DDBJ whole genome shotgun (WGS) entry which is preliminary data.</text>
</comment>
<dbReference type="InterPro" id="IPR012902">
    <property type="entry name" value="N_methyl_site"/>
</dbReference>
<evidence type="ECO:0000313" key="11">
    <source>
        <dbReference type="Proteomes" id="UP001302573"/>
    </source>
</evidence>
<dbReference type="EMBL" id="JAYFUI010000080">
    <property type="protein sequence ID" value="MEA5671355.1"/>
    <property type="molecule type" value="Genomic_DNA"/>
</dbReference>
<keyword evidence="6" id="KW-0997">Cell inner membrane</keyword>
<accession>A0ABU5VH53</accession>